<evidence type="ECO:0000313" key="3">
    <source>
        <dbReference type="Proteomes" id="UP000228900"/>
    </source>
</evidence>
<dbReference type="AlphaFoldDB" id="A0A2M6WRI7"/>
<keyword evidence="1" id="KW-0472">Membrane</keyword>
<feature type="transmembrane region" description="Helical" evidence="1">
    <location>
        <begin position="51"/>
        <end position="71"/>
    </location>
</feature>
<gene>
    <name evidence="2" type="ORF">COT98_00070</name>
</gene>
<organism evidence="2 3">
    <name type="scientific">Candidatus Falkowbacteria bacterium CG10_big_fil_rev_8_21_14_0_10_39_9</name>
    <dbReference type="NCBI Taxonomy" id="1974566"/>
    <lineage>
        <taxon>Bacteria</taxon>
        <taxon>Candidatus Falkowiibacteriota</taxon>
    </lineage>
</organism>
<dbReference type="Proteomes" id="UP000228900">
    <property type="component" value="Unassembled WGS sequence"/>
</dbReference>
<dbReference type="EMBL" id="PFAQ01000001">
    <property type="protein sequence ID" value="PIT95411.1"/>
    <property type="molecule type" value="Genomic_DNA"/>
</dbReference>
<name>A0A2M6WRI7_9BACT</name>
<accession>A0A2M6WRI7</accession>
<sequence>MDTNILPILAAIVALMFIANSSMGKAKSPNSIKNLKASQTWGIKFFDDAKWLKWILISILKIIFVIIFGLWRLIATGVRLGTPNFVKKIQKGF</sequence>
<evidence type="ECO:0000313" key="2">
    <source>
        <dbReference type="EMBL" id="PIT95411.1"/>
    </source>
</evidence>
<protein>
    <submittedName>
        <fullName evidence="2">Uncharacterized protein</fullName>
    </submittedName>
</protein>
<reference evidence="3" key="1">
    <citation type="submission" date="2017-09" db="EMBL/GenBank/DDBJ databases">
        <title>Depth-based differentiation of microbial function through sediment-hosted aquifers and enrichment of novel symbionts in the deep terrestrial subsurface.</title>
        <authorList>
            <person name="Probst A.J."/>
            <person name="Ladd B."/>
            <person name="Jarett J.K."/>
            <person name="Geller-Mcgrath D.E."/>
            <person name="Sieber C.M.K."/>
            <person name="Emerson J.B."/>
            <person name="Anantharaman K."/>
            <person name="Thomas B.C."/>
            <person name="Malmstrom R."/>
            <person name="Stieglmeier M."/>
            <person name="Klingl A."/>
            <person name="Woyke T."/>
            <person name="Ryan C.M."/>
            <person name="Banfield J.F."/>
        </authorList>
    </citation>
    <scope>NUCLEOTIDE SEQUENCE [LARGE SCALE GENOMIC DNA]</scope>
</reference>
<keyword evidence="1" id="KW-1133">Transmembrane helix</keyword>
<comment type="caution">
    <text evidence="2">The sequence shown here is derived from an EMBL/GenBank/DDBJ whole genome shotgun (WGS) entry which is preliminary data.</text>
</comment>
<keyword evidence="1" id="KW-0812">Transmembrane</keyword>
<proteinExistence type="predicted"/>
<evidence type="ECO:0000256" key="1">
    <source>
        <dbReference type="SAM" id="Phobius"/>
    </source>
</evidence>